<keyword evidence="2" id="KW-0328">Glycosyltransferase</keyword>
<reference evidence="11" key="1">
    <citation type="submission" date="2022-12" db="EMBL/GenBank/DDBJ databases">
        <title>Bacterial isolates from different developmental stages of Nematostella vectensis.</title>
        <authorList>
            <person name="Fraune S."/>
        </authorList>
    </citation>
    <scope>NUCLEOTIDE SEQUENCE</scope>
    <source>
        <strain evidence="11">G21619-S1</strain>
    </source>
</reference>
<evidence type="ECO:0000256" key="3">
    <source>
        <dbReference type="ARBA" id="ARBA00022679"/>
    </source>
</evidence>
<evidence type="ECO:0000256" key="7">
    <source>
        <dbReference type="ARBA" id="ARBA00023136"/>
    </source>
</evidence>
<keyword evidence="7 9" id="KW-0472">Membrane</keyword>
<dbReference type="InterPro" id="IPR001173">
    <property type="entry name" value="Glyco_trans_2-like"/>
</dbReference>
<dbReference type="InterPro" id="IPR050256">
    <property type="entry name" value="Glycosyltransferase_2"/>
</dbReference>
<keyword evidence="12" id="KW-1185">Reference proteome</keyword>
<dbReference type="SUPFAM" id="SSF53448">
    <property type="entry name" value="Nucleotide-diphospho-sugar transferases"/>
    <property type="match status" value="1"/>
</dbReference>
<feature type="transmembrane region" description="Helical" evidence="9">
    <location>
        <begin position="264"/>
        <end position="291"/>
    </location>
</feature>
<feature type="domain" description="Glycosyltransferase 2-like" evidence="10">
    <location>
        <begin position="8"/>
        <end position="170"/>
    </location>
</feature>
<keyword evidence="4 9" id="KW-0812">Transmembrane</keyword>
<protein>
    <submittedName>
        <fullName evidence="11">Glycosyltransferase family 2 protein</fullName>
    </submittedName>
</protein>
<evidence type="ECO:0000256" key="5">
    <source>
        <dbReference type="ARBA" id="ARBA00022985"/>
    </source>
</evidence>
<dbReference type="EMBL" id="JAPWHE010000003">
    <property type="protein sequence ID" value="MCZ4329648.1"/>
    <property type="molecule type" value="Genomic_DNA"/>
</dbReference>
<dbReference type="PANTHER" id="PTHR48090">
    <property type="entry name" value="UNDECAPRENYL-PHOSPHATE 4-DEOXY-4-FORMAMIDO-L-ARABINOSE TRANSFERASE-RELATED"/>
    <property type="match status" value="1"/>
</dbReference>
<dbReference type="Proteomes" id="UP001068379">
    <property type="component" value="Unassembled WGS sequence"/>
</dbReference>
<evidence type="ECO:0000256" key="1">
    <source>
        <dbReference type="ARBA" id="ARBA00022475"/>
    </source>
</evidence>
<feature type="region of interest" description="Disordered" evidence="8">
    <location>
        <begin position="314"/>
        <end position="365"/>
    </location>
</feature>
<accession>A0ABT4M2U9</accession>
<dbReference type="Pfam" id="PF00535">
    <property type="entry name" value="Glycos_transf_2"/>
    <property type="match status" value="1"/>
</dbReference>
<evidence type="ECO:0000256" key="8">
    <source>
        <dbReference type="SAM" id="MobiDB-lite"/>
    </source>
</evidence>
<dbReference type="PANTHER" id="PTHR48090:SF3">
    <property type="entry name" value="UNDECAPRENYL-PHOSPHATE 4-DEOXY-4-FORMAMIDO-L-ARABINOSE TRANSFERASE"/>
    <property type="match status" value="1"/>
</dbReference>
<feature type="compositionally biased region" description="Gly residues" evidence="8">
    <location>
        <begin position="314"/>
        <end position="326"/>
    </location>
</feature>
<keyword evidence="1" id="KW-1003">Cell membrane</keyword>
<feature type="compositionally biased region" description="Low complexity" evidence="8">
    <location>
        <begin position="340"/>
        <end position="357"/>
    </location>
</feature>
<gene>
    <name evidence="11" type="ORF">O4H32_06750</name>
</gene>
<keyword evidence="3" id="KW-0808">Transferase</keyword>
<organism evidence="11 12">
    <name type="scientific">Castellaniella denitrificans</name>
    <dbReference type="NCBI Taxonomy" id="56119"/>
    <lineage>
        <taxon>Bacteria</taxon>
        <taxon>Pseudomonadati</taxon>
        <taxon>Pseudomonadota</taxon>
        <taxon>Betaproteobacteria</taxon>
        <taxon>Burkholderiales</taxon>
        <taxon>Alcaligenaceae</taxon>
        <taxon>Castellaniella</taxon>
    </lineage>
</organism>
<evidence type="ECO:0000256" key="6">
    <source>
        <dbReference type="ARBA" id="ARBA00022989"/>
    </source>
</evidence>
<evidence type="ECO:0000259" key="10">
    <source>
        <dbReference type="Pfam" id="PF00535"/>
    </source>
</evidence>
<dbReference type="CDD" id="cd04187">
    <property type="entry name" value="DPM1_like_bac"/>
    <property type="match status" value="1"/>
</dbReference>
<evidence type="ECO:0000313" key="11">
    <source>
        <dbReference type="EMBL" id="MCZ4329648.1"/>
    </source>
</evidence>
<dbReference type="Gene3D" id="3.90.550.10">
    <property type="entry name" value="Spore Coat Polysaccharide Biosynthesis Protein SpsA, Chain A"/>
    <property type="match status" value="1"/>
</dbReference>
<keyword evidence="6 9" id="KW-1133">Transmembrane helix</keyword>
<proteinExistence type="predicted"/>
<sequence length="365" mass="39849">MPEPVTLSCVIPCLNEQANLGVLLPELLAMLSRQDCVPEIIVVDDGSTDGTPDLMRHWTSLHPEIVYLRLSRNFGKEAALTAGLEAARGDAVVCLDADMQHPPDMIPAMLSRWRDGVHMVYAVRATRDDETWFKRVGTRLFYALMRTSDGMGVPPNAGDFRLMDRAVVDALKQLPERDRFMKGLFAWVGFQSESMVYTPPQRLHGASRFRPLKLLRFAVDGLTAFTTWPLRLLSLLGACLSLLAFLYGLIIIVSHLLYGDAVRGWATLITVILFFAGVNLMSLGVVGEYVARIFTEVKGRPVYLLRERAGAGLGGADPARGQGGGSAPRPGVDVPPPRYASADMADADKPPATTDDSFPPGGRQA</sequence>
<comment type="caution">
    <text evidence="11">The sequence shown here is derived from an EMBL/GenBank/DDBJ whole genome shotgun (WGS) entry which is preliminary data.</text>
</comment>
<dbReference type="RefSeq" id="WP_269357922.1">
    <property type="nucleotide sequence ID" value="NZ_JAPWHE010000003.1"/>
</dbReference>
<feature type="transmembrane region" description="Helical" evidence="9">
    <location>
        <begin position="232"/>
        <end position="258"/>
    </location>
</feature>
<keyword evidence="5" id="KW-0448">Lipopolysaccharide biosynthesis</keyword>
<evidence type="ECO:0000256" key="2">
    <source>
        <dbReference type="ARBA" id="ARBA00022676"/>
    </source>
</evidence>
<dbReference type="InterPro" id="IPR029044">
    <property type="entry name" value="Nucleotide-diphossugar_trans"/>
</dbReference>
<name>A0ABT4M2U9_9BURK</name>
<evidence type="ECO:0000256" key="9">
    <source>
        <dbReference type="SAM" id="Phobius"/>
    </source>
</evidence>
<evidence type="ECO:0000256" key="4">
    <source>
        <dbReference type="ARBA" id="ARBA00022692"/>
    </source>
</evidence>
<evidence type="ECO:0000313" key="12">
    <source>
        <dbReference type="Proteomes" id="UP001068379"/>
    </source>
</evidence>